<evidence type="ECO:0000313" key="11">
    <source>
        <dbReference type="Proteomes" id="UP001519287"/>
    </source>
</evidence>
<feature type="domain" description="ABC transmembrane type-1" evidence="9">
    <location>
        <begin position="17"/>
        <end position="298"/>
    </location>
</feature>
<feature type="transmembrane region" description="Helical" evidence="7">
    <location>
        <begin position="248"/>
        <end position="276"/>
    </location>
</feature>
<keyword evidence="6 7" id="KW-0472">Membrane</keyword>
<dbReference type="PROSITE" id="PS50893">
    <property type="entry name" value="ABC_TRANSPORTER_2"/>
    <property type="match status" value="1"/>
</dbReference>
<keyword evidence="5 7" id="KW-1133">Transmembrane helix</keyword>
<dbReference type="EMBL" id="JAGGLB010000044">
    <property type="protein sequence ID" value="MBP1996111.1"/>
    <property type="molecule type" value="Genomic_DNA"/>
</dbReference>
<dbReference type="Gene3D" id="3.40.50.300">
    <property type="entry name" value="P-loop containing nucleotide triphosphate hydrolases"/>
    <property type="match status" value="1"/>
</dbReference>
<feature type="transmembrane region" description="Helical" evidence="7">
    <location>
        <begin position="53"/>
        <end position="72"/>
    </location>
</feature>
<evidence type="ECO:0000256" key="2">
    <source>
        <dbReference type="ARBA" id="ARBA00022692"/>
    </source>
</evidence>
<gene>
    <name evidence="10" type="ORF">J2Z66_007755</name>
</gene>
<dbReference type="InterPro" id="IPR027417">
    <property type="entry name" value="P-loop_NTPase"/>
</dbReference>
<dbReference type="SMART" id="SM00382">
    <property type="entry name" value="AAA"/>
    <property type="match status" value="1"/>
</dbReference>
<evidence type="ECO:0000256" key="5">
    <source>
        <dbReference type="ARBA" id="ARBA00022989"/>
    </source>
</evidence>
<proteinExistence type="predicted"/>
<dbReference type="InterPro" id="IPR036640">
    <property type="entry name" value="ABC1_TM_sf"/>
</dbReference>
<dbReference type="Pfam" id="PF00664">
    <property type="entry name" value="ABC_membrane"/>
    <property type="match status" value="1"/>
</dbReference>
<dbReference type="CDD" id="cd07346">
    <property type="entry name" value="ABC_6TM_exporters"/>
    <property type="match status" value="1"/>
</dbReference>
<protein>
    <submittedName>
        <fullName evidence="10">ABC-type bacteriocin/lantibiotic exporter with double-glycine peptidase domain</fullName>
    </submittedName>
</protein>
<dbReference type="Pfam" id="PF00005">
    <property type="entry name" value="ABC_tran"/>
    <property type="match status" value="1"/>
</dbReference>
<feature type="transmembrane region" description="Helical" evidence="7">
    <location>
        <begin position="154"/>
        <end position="174"/>
    </location>
</feature>
<dbReference type="InterPro" id="IPR039421">
    <property type="entry name" value="Type_1_exporter"/>
</dbReference>
<evidence type="ECO:0000259" key="8">
    <source>
        <dbReference type="PROSITE" id="PS50893"/>
    </source>
</evidence>
<evidence type="ECO:0000256" key="1">
    <source>
        <dbReference type="ARBA" id="ARBA00004651"/>
    </source>
</evidence>
<dbReference type="PROSITE" id="PS50929">
    <property type="entry name" value="ABC_TM1F"/>
    <property type="match status" value="1"/>
</dbReference>
<feature type="transmembrane region" description="Helical" evidence="7">
    <location>
        <begin position="126"/>
        <end position="148"/>
    </location>
</feature>
<evidence type="ECO:0000256" key="3">
    <source>
        <dbReference type="ARBA" id="ARBA00022741"/>
    </source>
</evidence>
<keyword evidence="11" id="KW-1185">Reference proteome</keyword>
<keyword evidence="4" id="KW-0067">ATP-binding</keyword>
<dbReference type="PANTHER" id="PTHR43394:SF1">
    <property type="entry name" value="ATP-BINDING CASSETTE SUB-FAMILY B MEMBER 10, MITOCHONDRIAL"/>
    <property type="match status" value="1"/>
</dbReference>
<feature type="domain" description="ABC transporter" evidence="8">
    <location>
        <begin position="329"/>
        <end position="563"/>
    </location>
</feature>
<dbReference type="PANTHER" id="PTHR43394">
    <property type="entry name" value="ATP-DEPENDENT PERMEASE MDL1, MITOCHONDRIAL"/>
    <property type="match status" value="1"/>
</dbReference>
<dbReference type="Proteomes" id="UP001519287">
    <property type="component" value="Unassembled WGS sequence"/>
</dbReference>
<comment type="caution">
    <text evidence="10">The sequence shown here is derived from an EMBL/GenBank/DDBJ whole genome shotgun (WGS) entry which is preliminary data.</text>
</comment>
<organism evidence="10 11">
    <name type="scientific">Paenibacillus eucommiae</name>
    <dbReference type="NCBI Taxonomy" id="1355755"/>
    <lineage>
        <taxon>Bacteria</taxon>
        <taxon>Bacillati</taxon>
        <taxon>Bacillota</taxon>
        <taxon>Bacilli</taxon>
        <taxon>Bacillales</taxon>
        <taxon>Paenibacillaceae</taxon>
        <taxon>Paenibacillus</taxon>
    </lineage>
</organism>
<feature type="transmembrane region" description="Helical" evidence="7">
    <location>
        <begin position="12"/>
        <end position="33"/>
    </location>
</feature>
<dbReference type="InterPro" id="IPR003593">
    <property type="entry name" value="AAA+_ATPase"/>
</dbReference>
<dbReference type="InterPro" id="IPR017871">
    <property type="entry name" value="ABC_transporter-like_CS"/>
</dbReference>
<dbReference type="Gene3D" id="1.20.1560.10">
    <property type="entry name" value="ABC transporter type 1, transmembrane domain"/>
    <property type="match status" value="1"/>
</dbReference>
<dbReference type="RefSeq" id="WP_209978224.1">
    <property type="nucleotide sequence ID" value="NZ_JAGGLB010000044.1"/>
</dbReference>
<name>A0ABS4J8D5_9BACL</name>
<dbReference type="SUPFAM" id="SSF52540">
    <property type="entry name" value="P-loop containing nucleoside triphosphate hydrolases"/>
    <property type="match status" value="1"/>
</dbReference>
<accession>A0ABS4J8D5</accession>
<evidence type="ECO:0000313" key="10">
    <source>
        <dbReference type="EMBL" id="MBP1996111.1"/>
    </source>
</evidence>
<sequence length="567" mass="64672">MLSWIFHYVRQCWQTYAIALFLLLVSVCTFLGITGIQKFIIDDVFVKSNFTLLTPYVAAFCIIAFTYLFSWVMKDILFERVNTRLKIILRQEYMQSMMKMPVKHYQNERLGSIFTHMQTLLDTPRILAYQIPMGIEHILNFLILAVVIGMATPLLLGGLFVFSISYIVVGKVFAPRIQQMAREVQEHRADLNVHIEEGISSTREVIAYHREAWEQKKIDTSYTSYYEKLMESAKLRNKQMRWTDPLQWGGSIVILSIGGYGVFTGHLTLGLFVVIYQFGNQFVQSVQGVYQFVIGIKESFVGVERARQLLQNEEISDKGQSLDGSIQSLRFAGVSFRYAQDRNWVLNELDLDVSMGKKTAFVGSSGGGKSTLAQLLVRFYEPDQGGIMINGYPIHQIVRKDWTSRVSIVFQEPYLFPETIENNITLGRTYTREQVAAACKIAEIHDFIMTMEDTYDTIIGERGITLSGGQRQRIAIARAVLGQPEILILDEATSALDQETERLVQANLDQARKDQTTIIIAHRLSTVENADMIHFMERGQVVESGTHAELVARRGYYHRLISKDQAV</sequence>
<dbReference type="SUPFAM" id="SSF90123">
    <property type="entry name" value="ABC transporter transmembrane region"/>
    <property type="match status" value="1"/>
</dbReference>
<keyword evidence="2 7" id="KW-0812">Transmembrane</keyword>
<dbReference type="InterPro" id="IPR011527">
    <property type="entry name" value="ABC1_TM_dom"/>
</dbReference>
<evidence type="ECO:0000256" key="6">
    <source>
        <dbReference type="ARBA" id="ARBA00023136"/>
    </source>
</evidence>
<comment type="subcellular location">
    <subcellularLocation>
        <location evidence="1">Cell membrane</location>
        <topology evidence="1">Multi-pass membrane protein</topology>
    </subcellularLocation>
</comment>
<keyword evidence="3" id="KW-0547">Nucleotide-binding</keyword>
<reference evidence="10 11" key="1">
    <citation type="submission" date="2021-03" db="EMBL/GenBank/DDBJ databases">
        <title>Genomic Encyclopedia of Type Strains, Phase IV (KMG-IV): sequencing the most valuable type-strain genomes for metagenomic binning, comparative biology and taxonomic classification.</title>
        <authorList>
            <person name="Goeker M."/>
        </authorList>
    </citation>
    <scope>NUCLEOTIDE SEQUENCE [LARGE SCALE GENOMIC DNA]</scope>
    <source>
        <strain evidence="10 11">DSM 26048</strain>
    </source>
</reference>
<evidence type="ECO:0000256" key="4">
    <source>
        <dbReference type="ARBA" id="ARBA00022840"/>
    </source>
</evidence>
<dbReference type="PROSITE" id="PS00211">
    <property type="entry name" value="ABC_TRANSPORTER_1"/>
    <property type="match status" value="1"/>
</dbReference>
<dbReference type="InterPro" id="IPR003439">
    <property type="entry name" value="ABC_transporter-like_ATP-bd"/>
</dbReference>
<evidence type="ECO:0000256" key="7">
    <source>
        <dbReference type="SAM" id="Phobius"/>
    </source>
</evidence>
<evidence type="ECO:0000259" key="9">
    <source>
        <dbReference type="PROSITE" id="PS50929"/>
    </source>
</evidence>